<dbReference type="FunFam" id="3.40.50.12780:FF:000012">
    <property type="entry name" value="Non-ribosomal peptide synthetase"/>
    <property type="match status" value="1"/>
</dbReference>
<dbReference type="NCBIfam" id="NF003417">
    <property type="entry name" value="PRK04813.1"/>
    <property type="match status" value="3"/>
</dbReference>
<dbReference type="SMART" id="SM00823">
    <property type="entry name" value="PKS_PP"/>
    <property type="match status" value="3"/>
</dbReference>
<reference evidence="7 8" key="2">
    <citation type="submission" date="2019-06" db="EMBL/GenBank/DDBJ databases">
        <title>Co-occurence of chitin degradation, pigmentation and bioactivity in marine Pseudoalteromonas.</title>
        <authorList>
            <person name="Sonnenschein E.C."/>
            <person name="Bech P.K."/>
        </authorList>
    </citation>
    <scope>NUCLEOTIDE SEQUENCE [LARGE SCALE GENOMIC DNA]</scope>
    <source>
        <strain evidence="8">S2231</strain>
        <strain evidence="5 7">S2233</strain>
    </source>
</reference>
<dbReference type="GO" id="GO:0043041">
    <property type="term" value="P:amino acid activation for nonribosomal peptide biosynthetic process"/>
    <property type="evidence" value="ECO:0007669"/>
    <property type="project" value="TreeGrafter"/>
</dbReference>
<dbReference type="InterPro" id="IPR025110">
    <property type="entry name" value="AMP-bd_C"/>
</dbReference>
<keyword evidence="2" id="KW-0596">Phosphopantetheine</keyword>
<dbReference type="InterPro" id="IPR010071">
    <property type="entry name" value="AA_adenyl_dom"/>
</dbReference>
<dbReference type="Pfam" id="PF00668">
    <property type="entry name" value="Condensation"/>
    <property type="match status" value="4"/>
</dbReference>
<dbReference type="GO" id="GO:0047527">
    <property type="term" value="F:2,3-dihydroxybenzoate-serine ligase activity"/>
    <property type="evidence" value="ECO:0007669"/>
    <property type="project" value="TreeGrafter"/>
</dbReference>
<dbReference type="InterPro" id="IPR006162">
    <property type="entry name" value="Ppantetheine_attach_site"/>
</dbReference>
<dbReference type="InterPro" id="IPR045851">
    <property type="entry name" value="AMP-bd_C_sf"/>
</dbReference>
<dbReference type="InterPro" id="IPR000873">
    <property type="entry name" value="AMP-dep_synth/lig_dom"/>
</dbReference>
<protein>
    <recommendedName>
        <fullName evidence="4">Carrier domain-containing protein</fullName>
    </recommendedName>
</protein>
<dbReference type="PANTHER" id="PTHR45527">
    <property type="entry name" value="NONRIBOSOMAL PEPTIDE SYNTHETASE"/>
    <property type="match status" value="1"/>
</dbReference>
<dbReference type="GO" id="GO:0005829">
    <property type="term" value="C:cytosol"/>
    <property type="evidence" value="ECO:0007669"/>
    <property type="project" value="TreeGrafter"/>
</dbReference>
<organism evidence="6 8">
    <name type="scientific">Pseudoalteromonas citrea</name>
    <dbReference type="NCBI Taxonomy" id="43655"/>
    <lineage>
        <taxon>Bacteria</taxon>
        <taxon>Pseudomonadati</taxon>
        <taxon>Pseudomonadota</taxon>
        <taxon>Gammaproteobacteria</taxon>
        <taxon>Alteromonadales</taxon>
        <taxon>Pseudoalteromonadaceae</taxon>
        <taxon>Pseudoalteromonas</taxon>
    </lineage>
</organism>
<feature type="domain" description="Carrier" evidence="4">
    <location>
        <begin position="2084"/>
        <end position="2159"/>
    </location>
</feature>
<dbReference type="Gene3D" id="3.30.559.10">
    <property type="entry name" value="Chloramphenicol acetyltransferase-like domain"/>
    <property type="match status" value="4"/>
</dbReference>
<keyword evidence="3" id="KW-0597">Phosphoprotein</keyword>
<dbReference type="SUPFAM" id="SSF52777">
    <property type="entry name" value="CoA-dependent acyltransferases"/>
    <property type="match status" value="8"/>
</dbReference>
<dbReference type="NCBIfam" id="TIGR01733">
    <property type="entry name" value="AA-adenyl-dom"/>
    <property type="match status" value="3"/>
</dbReference>
<dbReference type="CDD" id="cd19531">
    <property type="entry name" value="LCL_NRPS-like"/>
    <property type="match status" value="3"/>
</dbReference>
<dbReference type="EMBL" id="PNCK01000008">
    <property type="protein sequence ID" value="TMP46397.1"/>
    <property type="molecule type" value="Genomic_DNA"/>
</dbReference>
<gene>
    <name evidence="6" type="ORF">CWB96_12400</name>
    <name evidence="5" type="ORF">CWB97_01950</name>
</gene>
<feature type="domain" description="Carrier" evidence="4">
    <location>
        <begin position="3121"/>
        <end position="3195"/>
    </location>
</feature>
<dbReference type="InterPro" id="IPR001031">
    <property type="entry name" value="Thioesterase"/>
</dbReference>
<dbReference type="FunFam" id="3.40.50.980:FF:000002">
    <property type="entry name" value="Enterobactin synthetase component F"/>
    <property type="match status" value="1"/>
</dbReference>
<evidence type="ECO:0000313" key="6">
    <source>
        <dbReference type="EMBL" id="TMP58164.1"/>
    </source>
</evidence>
<dbReference type="FunFam" id="3.40.50.980:FF:000001">
    <property type="entry name" value="Non-ribosomal peptide synthetase"/>
    <property type="match status" value="3"/>
</dbReference>
<accession>A0A5S3XN79</accession>
<dbReference type="PROSITE" id="PS50075">
    <property type="entry name" value="CARRIER"/>
    <property type="match status" value="3"/>
</dbReference>
<dbReference type="PROSITE" id="PS00012">
    <property type="entry name" value="PHOSPHOPANTETHEINE"/>
    <property type="match status" value="2"/>
</dbReference>
<dbReference type="Pfam" id="PF00550">
    <property type="entry name" value="PP-binding"/>
    <property type="match status" value="3"/>
</dbReference>
<comment type="caution">
    <text evidence="6">The sequence shown here is derived from an EMBL/GenBank/DDBJ whole genome shotgun (WGS) entry which is preliminary data.</text>
</comment>
<dbReference type="Gene3D" id="3.40.50.12780">
    <property type="entry name" value="N-terminal domain of ligase-like"/>
    <property type="match status" value="1"/>
</dbReference>
<evidence type="ECO:0000256" key="2">
    <source>
        <dbReference type="ARBA" id="ARBA00022450"/>
    </source>
</evidence>
<sequence length="3883" mass="435841">MMNALELLYKVNDLQMLLWVESGDKLKFKLRQPLEDKTYWFDLIKANKQALIEVLLQSGIEQEPSALPVVYRCQNPVKPMSYAQQRLWFIEQLEQGSNAYTIPLCFYVPALDVVCFEQALAFMVLRHPVLNSVFVQNDAHAQQQHLASSRVKIDSQQTQEQQLSSLLRHDIQHIFKLTDEPPIRVSHYHVTDAKPHQQDVVLINIHHIAFDGWSAGVFLSELKHVYEAQLNDLTLNLPALSFDYGDYAYWQSHQKDSAQWQQQLAFWCTHLAGAETLNLPYDRPRPDQASYIGNNVSFELSAVQSSVLIKLAQDSGVSLYSLLLSSFVVLLSKWANQTDIVTGSVVANREIEGTGSVVGLFTNTQATRHDVNSAMSCIDFIHKTHVNVIDALKNQELPFDVVVDALDLDRSLNMHPVFQVLFCFDKTAQAQQSQFQAYPLADEYQVAKYDFSLYLTECDGVLSGYFNYASALFNRETINRVVERYKQVLAQFSDNITQSVSQIEVVLPEETAFFHQHGCQTYQVLPKHTVTALFSSTAAAQPTHIAVKYKQQQMSYQALDEYTNQLAHWITQHVDDCANKVFALVMERSLEMIPAILAIHKVGGAYVPIDPALPKARKAFILDDTQAEMIFSLQYEKLALLDELPELDPNRIVAINSLYILDQLKAPLTVQSTLQDLAYVIYTSGTTGQPKGVMLSHHALLNRIDWMQNTYPLASQDVVLQKTPYNFDVSVWELVWAHCYGASVVMAPPNAHKDPQRLYQLIDEEGVTVVHFVPSMFNVFLQSIQLHGLSIPKSLRYIFTSGEALALSQVELFNAVNHHHLGGCQLHNLYGPTETAIDSTYYPCAQVTDCVPIGKPIQNTLVYVLDDQHCQVPIGTEGELYIAGTGVAKGYLNRDELTHTRFLANPYFDPSTEIVGAHRMYKTGDKVKFNQDGELLYIGRSDFQVKLHGLRIELSEIEVQLCQHPQVLQALVNVVARCDDQVLVGYYVSEVPISDEQLGRMLEQNLPDYMVPKVFVHMTQFPLSANGKLDRKALKPPEFSSEQYQAPQSEQEIIVAQIWAAALKLDRVGIHDDFFKLGGNSILAISLCQSMSQALKLQIPLALLFKAKTISAVLAQHGNVARRRIPKREQAHAPLSFSQQRLWFVHEYEQGTNAFNIPLLLRLTQCNITHLEAALMAVVQRHEVLRSIVKRVNDEQVQIVMPESHFVLKQVKLSPDGFESRVHRDINYIFDLERDLPIRSVCYAVEGQAEKSTYLLINFHHIAFDGWSTGRFFQELLTCYEQAKQQKSITLDALPIQYGDFADWQRQFLDSAEFQQQRDYWSDKLSGYETLRLPTKGSRPAKFQYQGDNLVIALDSDLSHQLTTLAQQQGCSLFSIMLTVFNVLLSKYSGQSDIIVGTPMANRHHPDVLELIGLFVNTVPLRTHVDGSASFLALLAQVTKTVEQAQHNQDVPFEQIVDDLSVSRDSSRHPIYQVMFSIDEFSGQETAAQNAGLEHVDLAPYYHVAKQDMSLYVSRHGEQLTLAMNWATALFTQASIEQFLSHYQELLSSITAYPQQRLADFSLLSTEQQHHLTYALNKTDTGSKPSTFVHEFDAMASAKAHSIAAVYNDESLTYQQLAESASYFAHTLRQVHNVAQGELVLVRMTRSLDLLIAIVGILKAGAAYVPVGVDYPQARLEFIVQDTQAKLICVDAKKNGKEGEEWTLPLTYIEVNQRTLADNFTPYCDYPVSPADLAYVIYTSGTTGKPKGVMIEHGAFVDFLTHFEMNITSANMLSLTTFTFDIFGLEYGMPLLRGGTVTLCQLDAAVSTLKTDTTLTLIQQTPSVYRTLLPMLTGISLPHITCLVGGEALDMDLLSKLQTTFGRVINVYGPTETVIWSCAYDCSQTNNAALIGRPLANEKCYLLDENLQPVPKGVVGELFIGGAGLARGYLNRAALTEERFINNPFATQSDTERGFNRLYKTGDLAFMHDDGNIQFLGRSDFQVKINGHRVETGEIEALMSELATISHVVVMVCNVNQQDYLTAYFVASEPLDSALLRQHLRNKLPEHMIPAAFVQIDKFTLSANGKLDRNVLPTPEFTVYEYVPPASELEKTLCAIWQEVLTVEQVGITDDFFMLGGNSILAIHLINKVRQQLDIELSILDLFEHNQIRTLIEHGLGRQAVRILPANTRRYPLSYAQQRLWFIEQFDSHSSAYQIPILLNLSHDVDQHCIELAIRAILVRHQVLRTCIKEDSSGFYQDVQPETVFMLKRMLVEGEPSEAQLATLWQSDFDLTQQIPLQAYIVEGKTSTYLLINIHHIAFDGWSIELFMHELNQHYCHFESAERLSVPTLKLQYKDFAVWQRAYLAEGESERQLSYWQTQLHALPTLQLFADKPRPSQLNFAGAHVSRELDIATSKTLIEMAKAKGVSLNTLMLAAYYVLLHKYTGQSDIVLGTPVANRHIHGIDQLVGFFVNTLTLRVSVNKQDTFDELLTAVAHVSSAAQDHQDVPFEAVVERLNLPQDGSRHPIFQLMFAQQNFGESAVDAHWYRHEQSKLDQPFAKYDLSVVVANHQGKLVCTMNYATALFEQERITHMLAHYVYVLEQIIQSTGQAIKDYSVLDSAAIQTLVADFPALPHNTNVRLEQQFSHRAAITPQAPALITDHDTLSYQQLDEQANKLARFIRSHHSWQQAQLNKDTQGSPLVAILMEGCHDLLLSQLASLKAGAAFVPIDVRNPPERVAYILSDTQSCLVLTQRRYANTLTDTAVAAVICVDECDYTHLPAQALNLNLSVNDLAYVIYTSGTTGQPKGVMIEHSQINYTLGEQAKNYQLNGDAVFYMGISPAFDASIAIIYGAWCQGGALLVTDGVDFTSAQLEQVTHLIVAASVLDSLDPQHFPNLKCLIYGADKASDAALKAFSYANIFVEYGVTECAITSTYKAIAHGELASIGKPLLSNHIYILDDELKPLPAGCVGEIVISGPALSRGYLNLPQQTNMSFIGNPLAACYAPQERATQFARAYRTGDLGRVNKSGNIEFFGRRDGQVKLRGQRIELEEINQALCTLETVVNTHTCVHHHNESELLVSYYVAPEPLDEASTFAQLKQRLPVYMHPSVLVHMTHMPLTLNGKLDVAKLPEPHISNNQIVPATTPMQQSIMEVWLSLLSNTSLSILDDFFMVGGDSILSIQLSARIKRLGYQLSVKDIFTHRTVAAQSTLLEQQGKREKIEAEQGRLTGAFVLSAIQNWFFSQCDMGHIKIPNHWNQSFLIRIPQTEVTYIQACLDDVVSQHDMLRVTFEKTDNGAMQQVYNRSEKRAPIHELDVKNTCTEVVERTLSQWQAAFDIENGPLVSFAHITGSDDGFDRVYVACHHLLIDAVSWRIITDDIQTRFQNNPLPEKTSSYRQWVQKCQGYAQRYPQEVGYWQQVLNCLHPVNHSAHINPASVGTGQLSVDSTKALLTVANKAGLGQVHELLLSCFAIALFEQFGHTMQGICLEGHGREAIFDELDVSRTVGWFTSYYPVLLQVYTQHNDVDITRTCLFAKELLGRIPNNGVGYALLASRLHNTHNLPQIGFNYLGQLSKQADLPWQIMSQFSGENSHSSNQSPHELAFNGAIVQGQLQFSIESKLAPQIAQTLADGICHCLTKLVQQFNLPTIAALRSPIDSKDYVPFEIYNPDASDPWFILPPAQGGSESYQTHLVPSLAHTQLVLFNNYLHAAMPDNTHFKAIDFQQLAISHIAMMKTVQPQGPYRVMGWSFGGVLALEIIKQLAVIGEQVEQVILVDCYLNYSAAINHSEALHSLLKDQQLQGDINYMYTPNKARVELPAHAYLFKAQHSAEQSHCEQSHGDVFAAVEQYYLATHDNHLSDYAVVDNLIIEPIECSHHDVFSNSDAVKKIAAAMNSFSKIEPTLTT</sequence>
<dbReference type="PANTHER" id="PTHR45527:SF1">
    <property type="entry name" value="FATTY ACID SYNTHASE"/>
    <property type="match status" value="1"/>
</dbReference>
<dbReference type="GO" id="GO:0009239">
    <property type="term" value="P:enterobactin biosynthetic process"/>
    <property type="evidence" value="ECO:0007669"/>
    <property type="project" value="TreeGrafter"/>
</dbReference>
<dbReference type="Proteomes" id="UP000305730">
    <property type="component" value="Unassembled WGS sequence"/>
</dbReference>
<keyword evidence="7" id="KW-1185">Reference proteome</keyword>
<evidence type="ECO:0000256" key="3">
    <source>
        <dbReference type="ARBA" id="ARBA00022553"/>
    </source>
</evidence>
<dbReference type="OrthoDB" id="9757559at2"/>
<feature type="domain" description="Carrier" evidence="4">
    <location>
        <begin position="1046"/>
        <end position="1121"/>
    </location>
</feature>
<dbReference type="InterPro" id="IPR001242">
    <property type="entry name" value="Condensation_dom"/>
</dbReference>
<dbReference type="EMBL" id="PNCL01000058">
    <property type="protein sequence ID" value="TMP58164.1"/>
    <property type="molecule type" value="Genomic_DNA"/>
</dbReference>
<evidence type="ECO:0000259" key="4">
    <source>
        <dbReference type="PROSITE" id="PS50075"/>
    </source>
</evidence>
<dbReference type="Proteomes" id="UP000307706">
    <property type="component" value="Unassembled WGS sequence"/>
</dbReference>
<comment type="cofactor">
    <cofactor evidence="1">
        <name>pantetheine 4'-phosphate</name>
        <dbReference type="ChEBI" id="CHEBI:47942"/>
    </cofactor>
</comment>
<dbReference type="InterPro" id="IPR029058">
    <property type="entry name" value="AB_hydrolase_fold"/>
</dbReference>
<dbReference type="Gene3D" id="3.30.300.30">
    <property type="match status" value="3"/>
</dbReference>
<dbReference type="Pfam" id="PF00501">
    <property type="entry name" value="AMP-binding"/>
    <property type="match status" value="3"/>
</dbReference>
<name>A0A5S3XN79_9GAMM</name>
<dbReference type="FunFam" id="2.30.38.10:FF:000001">
    <property type="entry name" value="Non-ribosomal peptide synthetase PvdI"/>
    <property type="match status" value="1"/>
</dbReference>
<evidence type="ECO:0000313" key="8">
    <source>
        <dbReference type="Proteomes" id="UP000307706"/>
    </source>
</evidence>
<dbReference type="SUPFAM" id="SSF56801">
    <property type="entry name" value="Acetyl-CoA synthetase-like"/>
    <property type="match status" value="3"/>
</dbReference>
<dbReference type="InterPro" id="IPR042099">
    <property type="entry name" value="ANL_N_sf"/>
</dbReference>
<dbReference type="PROSITE" id="PS00455">
    <property type="entry name" value="AMP_BINDING"/>
    <property type="match status" value="3"/>
</dbReference>
<evidence type="ECO:0000256" key="1">
    <source>
        <dbReference type="ARBA" id="ARBA00001957"/>
    </source>
</evidence>
<proteinExistence type="predicted"/>
<dbReference type="Gene3D" id="3.40.50.1820">
    <property type="entry name" value="alpha/beta hydrolase"/>
    <property type="match status" value="1"/>
</dbReference>
<dbReference type="InterPro" id="IPR036736">
    <property type="entry name" value="ACP-like_sf"/>
</dbReference>
<dbReference type="GO" id="GO:0009366">
    <property type="term" value="C:enterobactin synthetase complex"/>
    <property type="evidence" value="ECO:0007669"/>
    <property type="project" value="TreeGrafter"/>
</dbReference>
<evidence type="ECO:0000313" key="5">
    <source>
        <dbReference type="EMBL" id="TMP46397.1"/>
    </source>
</evidence>
<dbReference type="InterPro" id="IPR023213">
    <property type="entry name" value="CAT-like_dom_sf"/>
</dbReference>
<dbReference type="Gene3D" id="2.30.38.10">
    <property type="entry name" value="Luciferase, Domain 3"/>
    <property type="match status" value="2"/>
</dbReference>
<evidence type="ECO:0000313" key="7">
    <source>
        <dbReference type="Proteomes" id="UP000305730"/>
    </source>
</evidence>
<dbReference type="InterPro" id="IPR020806">
    <property type="entry name" value="PKS_PP-bd"/>
</dbReference>
<dbReference type="Gene3D" id="3.40.50.980">
    <property type="match status" value="4"/>
</dbReference>
<dbReference type="Pfam" id="PF13193">
    <property type="entry name" value="AMP-binding_C"/>
    <property type="match status" value="1"/>
</dbReference>
<dbReference type="Pfam" id="PF00975">
    <property type="entry name" value="Thioesterase"/>
    <property type="match status" value="1"/>
</dbReference>
<reference evidence="6" key="3">
    <citation type="submission" date="2019-09" db="EMBL/GenBank/DDBJ databases">
        <title>Co-occurence of chitin degradation, pigmentation and bioactivity in marine Pseudoalteromonas.</title>
        <authorList>
            <person name="Sonnenschein E.C."/>
            <person name="Bech P.K."/>
        </authorList>
    </citation>
    <scope>NUCLEOTIDE SEQUENCE</scope>
    <source>
        <strain evidence="6">S2231</strain>
    </source>
</reference>
<dbReference type="InterPro" id="IPR020845">
    <property type="entry name" value="AMP-binding_CS"/>
</dbReference>
<dbReference type="Gene3D" id="3.30.559.30">
    <property type="entry name" value="Nonribosomal peptide synthetase, condensation domain"/>
    <property type="match status" value="4"/>
</dbReference>
<dbReference type="FunFam" id="1.10.1200.10:FF:000005">
    <property type="entry name" value="Nonribosomal peptide synthetase 1"/>
    <property type="match status" value="1"/>
</dbReference>
<reference evidence="7 8" key="1">
    <citation type="submission" date="2017-12" db="EMBL/GenBank/DDBJ databases">
        <authorList>
            <person name="Paulsen S."/>
            <person name="Gram L.K."/>
        </authorList>
    </citation>
    <scope>NUCLEOTIDE SEQUENCE [LARGE SCALE GENOMIC DNA]</scope>
    <source>
        <strain evidence="6 8">S2231</strain>
        <strain evidence="5 7">S2233</strain>
    </source>
</reference>
<dbReference type="GO" id="GO:0031177">
    <property type="term" value="F:phosphopantetheine binding"/>
    <property type="evidence" value="ECO:0007669"/>
    <property type="project" value="InterPro"/>
</dbReference>
<dbReference type="SUPFAM" id="SSF53474">
    <property type="entry name" value="alpha/beta-Hydrolases"/>
    <property type="match status" value="1"/>
</dbReference>
<dbReference type="Gene3D" id="1.10.1200.10">
    <property type="entry name" value="ACP-like"/>
    <property type="match status" value="3"/>
</dbReference>
<dbReference type="CDD" id="cd05930">
    <property type="entry name" value="A_NRPS"/>
    <property type="match status" value="3"/>
</dbReference>
<dbReference type="SUPFAM" id="SSF47336">
    <property type="entry name" value="ACP-like"/>
    <property type="match status" value="3"/>
</dbReference>
<dbReference type="InterPro" id="IPR009081">
    <property type="entry name" value="PP-bd_ACP"/>
</dbReference>